<reference evidence="1" key="2">
    <citation type="submission" date="2022-01" db="EMBL/GenBank/DDBJ databases">
        <authorList>
            <person name="Yamashiro T."/>
            <person name="Shiraishi A."/>
            <person name="Satake H."/>
            <person name="Nakayama K."/>
        </authorList>
    </citation>
    <scope>NUCLEOTIDE SEQUENCE</scope>
</reference>
<evidence type="ECO:0000313" key="1">
    <source>
        <dbReference type="EMBL" id="GJT35134.1"/>
    </source>
</evidence>
<evidence type="ECO:0000313" key="2">
    <source>
        <dbReference type="Proteomes" id="UP001151760"/>
    </source>
</evidence>
<dbReference type="EMBL" id="BQNB010015024">
    <property type="protein sequence ID" value="GJT35134.1"/>
    <property type="molecule type" value="Genomic_DNA"/>
</dbReference>
<accession>A0ABQ5D8A6</accession>
<sequence>MEWKLCDSRWYSNGDQIKLDLDQKWVLPVSMPTKYVANDWCPNVNLLRLVRTGQLYIATCLLCSGTRLRPIEKAPQDDADYAGCKDTFMSTSGWSSILGVKLNDVSLSFAGAQVPFCLAISLQTGSTTQEQNTSLSVPVHKGHVEMLEMGTIETYFVKTDLQLADTSSPKLFQ</sequence>
<reference evidence="1" key="1">
    <citation type="journal article" date="2022" name="Int. J. Mol. Sci.">
        <title>Draft Genome of Tanacetum Coccineum: Genomic Comparison of Closely Related Tanacetum-Family Plants.</title>
        <authorList>
            <person name="Yamashiro T."/>
            <person name="Shiraishi A."/>
            <person name="Nakayama K."/>
            <person name="Satake H."/>
        </authorList>
    </citation>
    <scope>NUCLEOTIDE SEQUENCE</scope>
</reference>
<keyword evidence="2" id="KW-1185">Reference proteome</keyword>
<comment type="caution">
    <text evidence="1">The sequence shown here is derived from an EMBL/GenBank/DDBJ whole genome shotgun (WGS) entry which is preliminary data.</text>
</comment>
<protein>
    <submittedName>
        <fullName evidence="1">Uncharacterized protein</fullName>
    </submittedName>
</protein>
<organism evidence="1 2">
    <name type="scientific">Tanacetum coccineum</name>
    <dbReference type="NCBI Taxonomy" id="301880"/>
    <lineage>
        <taxon>Eukaryota</taxon>
        <taxon>Viridiplantae</taxon>
        <taxon>Streptophyta</taxon>
        <taxon>Embryophyta</taxon>
        <taxon>Tracheophyta</taxon>
        <taxon>Spermatophyta</taxon>
        <taxon>Magnoliopsida</taxon>
        <taxon>eudicotyledons</taxon>
        <taxon>Gunneridae</taxon>
        <taxon>Pentapetalae</taxon>
        <taxon>asterids</taxon>
        <taxon>campanulids</taxon>
        <taxon>Asterales</taxon>
        <taxon>Asteraceae</taxon>
        <taxon>Asteroideae</taxon>
        <taxon>Anthemideae</taxon>
        <taxon>Anthemidinae</taxon>
        <taxon>Tanacetum</taxon>
    </lineage>
</organism>
<dbReference type="Proteomes" id="UP001151760">
    <property type="component" value="Unassembled WGS sequence"/>
</dbReference>
<name>A0ABQ5D8A6_9ASTR</name>
<proteinExistence type="predicted"/>
<gene>
    <name evidence="1" type="ORF">Tco_0925553</name>
</gene>